<dbReference type="AlphaFoldDB" id="A0AA40C6R0"/>
<dbReference type="EMBL" id="JAULSU010000002">
    <property type="protein sequence ID" value="KAK0626704.1"/>
    <property type="molecule type" value="Genomic_DNA"/>
</dbReference>
<feature type="compositionally biased region" description="Polar residues" evidence="2">
    <location>
        <begin position="163"/>
        <end position="183"/>
    </location>
</feature>
<reference evidence="3" key="1">
    <citation type="submission" date="2023-06" db="EMBL/GenBank/DDBJ databases">
        <title>Genome-scale phylogeny and comparative genomics of the fungal order Sordariales.</title>
        <authorList>
            <consortium name="Lawrence Berkeley National Laboratory"/>
            <person name="Hensen N."/>
            <person name="Bonometti L."/>
            <person name="Westerberg I."/>
            <person name="Brannstrom I.O."/>
            <person name="Guillou S."/>
            <person name="Cros-Aarteil S."/>
            <person name="Calhoun S."/>
            <person name="Haridas S."/>
            <person name="Kuo A."/>
            <person name="Mondo S."/>
            <person name="Pangilinan J."/>
            <person name="Riley R."/>
            <person name="Labutti K."/>
            <person name="Andreopoulos B."/>
            <person name="Lipzen A."/>
            <person name="Chen C."/>
            <person name="Yanf M."/>
            <person name="Daum C."/>
            <person name="Ng V."/>
            <person name="Clum A."/>
            <person name="Steindorff A."/>
            <person name="Ohm R."/>
            <person name="Martin F."/>
            <person name="Silar P."/>
            <person name="Natvig D."/>
            <person name="Lalanne C."/>
            <person name="Gautier V."/>
            <person name="Ament-Velasquez S.L."/>
            <person name="Kruys A."/>
            <person name="Hutchinson M.I."/>
            <person name="Powell A.J."/>
            <person name="Barry K."/>
            <person name="Miller A.N."/>
            <person name="Grigoriev I.V."/>
            <person name="Debuchy R."/>
            <person name="Gladieux P."/>
            <person name="Thoren M.H."/>
            <person name="Johannesson H."/>
        </authorList>
    </citation>
    <scope>NUCLEOTIDE SEQUENCE</scope>
    <source>
        <strain evidence="3">CBS 606.72</strain>
    </source>
</reference>
<feature type="coiled-coil region" evidence="1">
    <location>
        <begin position="229"/>
        <end position="302"/>
    </location>
</feature>
<dbReference type="Proteomes" id="UP001175000">
    <property type="component" value="Unassembled WGS sequence"/>
</dbReference>
<proteinExistence type="predicted"/>
<feature type="compositionally biased region" description="Polar residues" evidence="2">
    <location>
        <begin position="424"/>
        <end position="436"/>
    </location>
</feature>
<gene>
    <name evidence="3" type="ORF">B0T14DRAFT_562591</name>
</gene>
<feature type="compositionally biased region" description="Basic and acidic residues" evidence="2">
    <location>
        <begin position="383"/>
        <end position="394"/>
    </location>
</feature>
<protein>
    <submittedName>
        <fullName evidence="3">Uncharacterized protein</fullName>
    </submittedName>
</protein>
<feature type="region of interest" description="Disordered" evidence="2">
    <location>
        <begin position="383"/>
        <end position="413"/>
    </location>
</feature>
<keyword evidence="4" id="KW-1185">Reference proteome</keyword>
<sequence length="472" mass="51642">MAAKFENASKDTGYIPSPMRSVFKPNSVLSRYTVNPSPSKKEREGTIALSPGRSEQQSDPHNSVDMGDENVSRGELMSTDDGRDDNSIEGQWIHRNVAPSKSEDSLSQPSVSKSSGETPDKPARHLGETPLKPAMKAVPEPTGGLSGRSQESERKKANARVVSFSNTTESRSASRTTLNSELSGQVVPPDVLETPEDPSQMSDASAAASGVDDAPVSPRSKNLTLHAQIRSLRRQVAAKTTEVQQLQRMLDASQNADVAILREHLRLTERECVMWRERAEAAEKKVESFKRLSARLKKLRETEAGRERGLDSEQLVAGVDEPITGDGTLDGGNERHGDSRMMELWLDGRQRESSTEHTEDEATVTERIRRSLQAMDNGLDVKKMASDPFQDKPRAANQLTGSKGDNGVGHSAFRVGIVPGAPQLTYQPSYRSSTSEDGGRLSDTVASIWIAAEKVLESEQSQIRRTRSKRNG</sequence>
<feature type="region of interest" description="Disordered" evidence="2">
    <location>
        <begin position="422"/>
        <end position="441"/>
    </location>
</feature>
<comment type="caution">
    <text evidence="3">The sequence shown here is derived from an EMBL/GenBank/DDBJ whole genome shotgun (WGS) entry which is preliminary data.</text>
</comment>
<feature type="compositionally biased region" description="Polar residues" evidence="2">
    <location>
        <begin position="105"/>
        <end position="117"/>
    </location>
</feature>
<evidence type="ECO:0000256" key="2">
    <source>
        <dbReference type="SAM" id="MobiDB-lite"/>
    </source>
</evidence>
<accession>A0AA40C6R0</accession>
<feature type="compositionally biased region" description="Low complexity" evidence="2">
    <location>
        <begin position="202"/>
        <end position="214"/>
    </location>
</feature>
<evidence type="ECO:0000313" key="4">
    <source>
        <dbReference type="Proteomes" id="UP001175000"/>
    </source>
</evidence>
<evidence type="ECO:0000313" key="3">
    <source>
        <dbReference type="EMBL" id="KAK0626704.1"/>
    </source>
</evidence>
<keyword evidence="1" id="KW-0175">Coiled coil</keyword>
<feature type="region of interest" description="Disordered" evidence="2">
    <location>
        <begin position="1"/>
        <end position="222"/>
    </location>
</feature>
<evidence type="ECO:0000256" key="1">
    <source>
        <dbReference type="SAM" id="Coils"/>
    </source>
</evidence>
<feature type="compositionally biased region" description="Polar residues" evidence="2">
    <location>
        <begin position="27"/>
        <end position="38"/>
    </location>
</feature>
<organism evidence="3 4">
    <name type="scientific">Immersiella caudata</name>
    <dbReference type="NCBI Taxonomy" id="314043"/>
    <lineage>
        <taxon>Eukaryota</taxon>
        <taxon>Fungi</taxon>
        <taxon>Dikarya</taxon>
        <taxon>Ascomycota</taxon>
        <taxon>Pezizomycotina</taxon>
        <taxon>Sordariomycetes</taxon>
        <taxon>Sordariomycetidae</taxon>
        <taxon>Sordariales</taxon>
        <taxon>Lasiosphaeriaceae</taxon>
        <taxon>Immersiella</taxon>
    </lineage>
</organism>
<name>A0AA40C6R0_9PEZI</name>
<feature type="compositionally biased region" description="Basic and acidic residues" evidence="2">
    <location>
        <begin position="118"/>
        <end position="127"/>
    </location>
</feature>